<comment type="caution">
    <text evidence="2">The sequence shown here is derived from an EMBL/GenBank/DDBJ whole genome shotgun (WGS) entry which is preliminary data.</text>
</comment>
<sequence>MNVNTRFRDIPEWASTLFCVLANLLPIGILTWVNYATLVNTGVLMFPYGDPSIMAFNLFAPMIFIGISSRYIYKKTGNVWAAGMINAGVVAMMAVAITRHTIDFMFH</sequence>
<organism evidence="2">
    <name type="scientific">bioreactor metagenome</name>
    <dbReference type="NCBI Taxonomy" id="1076179"/>
    <lineage>
        <taxon>unclassified sequences</taxon>
        <taxon>metagenomes</taxon>
        <taxon>ecological metagenomes</taxon>
    </lineage>
</organism>
<feature type="transmembrane region" description="Helical" evidence="1">
    <location>
        <begin position="12"/>
        <end position="33"/>
    </location>
</feature>
<feature type="transmembrane region" description="Helical" evidence="1">
    <location>
        <begin position="80"/>
        <end position="102"/>
    </location>
</feature>
<evidence type="ECO:0000256" key="1">
    <source>
        <dbReference type="SAM" id="Phobius"/>
    </source>
</evidence>
<feature type="transmembrane region" description="Helical" evidence="1">
    <location>
        <begin position="53"/>
        <end position="73"/>
    </location>
</feature>
<evidence type="ECO:0000313" key="2">
    <source>
        <dbReference type="EMBL" id="MPM97906.1"/>
    </source>
</evidence>
<keyword evidence="1" id="KW-0472">Membrane</keyword>
<accession>A0A645E8H1</accession>
<dbReference type="AlphaFoldDB" id="A0A645E8H1"/>
<reference evidence="2" key="1">
    <citation type="submission" date="2019-08" db="EMBL/GenBank/DDBJ databases">
        <authorList>
            <person name="Kucharzyk K."/>
            <person name="Murdoch R.W."/>
            <person name="Higgins S."/>
            <person name="Loffler F."/>
        </authorList>
    </citation>
    <scope>NUCLEOTIDE SEQUENCE</scope>
</reference>
<name>A0A645E8H1_9ZZZZ</name>
<proteinExistence type="predicted"/>
<dbReference type="EMBL" id="VSSQ01044114">
    <property type="protein sequence ID" value="MPM97906.1"/>
    <property type="molecule type" value="Genomic_DNA"/>
</dbReference>
<protein>
    <submittedName>
        <fullName evidence="2">Uncharacterized protein</fullName>
    </submittedName>
</protein>
<gene>
    <name evidence="2" type="ORF">SDC9_145086</name>
</gene>
<keyword evidence="1" id="KW-1133">Transmembrane helix</keyword>
<keyword evidence="1" id="KW-0812">Transmembrane</keyword>